<dbReference type="EMBL" id="AVOT02003196">
    <property type="protein sequence ID" value="MBW0472773.1"/>
    <property type="molecule type" value="Genomic_DNA"/>
</dbReference>
<protein>
    <recommendedName>
        <fullName evidence="3">DDE Tnp4 domain-containing protein</fullName>
    </recommendedName>
</protein>
<dbReference type="AlphaFoldDB" id="A0A9Q3BWW1"/>
<reference evidence="4" key="1">
    <citation type="submission" date="2021-03" db="EMBL/GenBank/DDBJ databases">
        <title>Draft genome sequence of rust myrtle Austropuccinia psidii MF-1, a brazilian biotype.</title>
        <authorList>
            <person name="Quecine M.C."/>
            <person name="Pachon D.M.R."/>
            <person name="Bonatelli M.L."/>
            <person name="Correr F.H."/>
            <person name="Franceschini L.M."/>
            <person name="Leite T.F."/>
            <person name="Margarido G.R.A."/>
            <person name="Almeida C.A."/>
            <person name="Ferrarezi J.A."/>
            <person name="Labate C.A."/>
        </authorList>
    </citation>
    <scope>NUCLEOTIDE SEQUENCE</scope>
    <source>
        <strain evidence="4">MF-1</strain>
    </source>
</reference>
<comment type="cofactor">
    <cofactor evidence="1">
        <name>a divalent metal cation</name>
        <dbReference type="ChEBI" id="CHEBI:60240"/>
    </cofactor>
</comment>
<accession>A0A9Q3BWW1</accession>
<dbReference type="Proteomes" id="UP000765509">
    <property type="component" value="Unassembled WGS sequence"/>
</dbReference>
<dbReference type="InterPro" id="IPR027806">
    <property type="entry name" value="HARBI1_dom"/>
</dbReference>
<dbReference type="OrthoDB" id="2502344at2759"/>
<proteinExistence type="predicted"/>
<feature type="domain" description="DDE Tnp4" evidence="3">
    <location>
        <begin position="155"/>
        <end position="222"/>
    </location>
</feature>
<evidence type="ECO:0000313" key="5">
    <source>
        <dbReference type="Proteomes" id="UP000765509"/>
    </source>
</evidence>
<comment type="caution">
    <text evidence="4">The sequence shown here is derived from an EMBL/GenBank/DDBJ whole genome shotgun (WGS) entry which is preliminary data.</text>
</comment>
<name>A0A9Q3BWW1_9BASI</name>
<keyword evidence="2" id="KW-0479">Metal-binding</keyword>
<keyword evidence="5" id="KW-1185">Reference proteome</keyword>
<sequence>MYRKARYFLLSSQYLERPPENSKHPYYNPHVLFNMCNEDSKQGMRTSKEGFEFIYHNICNHEVCQNNSTFKQLPIAHQLALTLEHLGSNGNAASVGKFACNFQVGRGTVILVTWRVINAIDSLEHNYIKCPNSQQRRQISQVMLGEGFSSCVGFIDGTNFPLYGKPAWQSEVYFDQEKIYSINAQILCDCYKNIIAFITGWLGLCADATVYNKMGLYRNPKLFFDKGFSDSA</sequence>
<gene>
    <name evidence="4" type="ORF">O181_012488</name>
</gene>
<evidence type="ECO:0000313" key="4">
    <source>
        <dbReference type="EMBL" id="MBW0472773.1"/>
    </source>
</evidence>
<evidence type="ECO:0000256" key="2">
    <source>
        <dbReference type="ARBA" id="ARBA00022723"/>
    </source>
</evidence>
<organism evidence="4 5">
    <name type="scientific">Austropuccinia psidii MF-1</name>
    <dbReference type="NCBI Taxonomy" id="1389203"/>
    <lineage>
        <taxon>Eukaryota</taxon>
        <taxon>Fungi</taxon>
        <taxon>Dikarya</taxon>
        <taxon>Basidiomycota</taxon>
        <taxon>Pucciniomycotina</taxon>
        <taxon>Pucciniomycetes</taxon>
        <taxon>Pucciniales</taxon>
        <taxon>Sphaerophragmiaceae</taxon>
        <taxon>Austropuccinia</taxon>
    </lineage>
</organism>
<evidence type="ECO:0000259" key="3">
    <source>
        <dbReference type="Pfam" id="PF13359"/>
    </source>
</evidence>
<dbReference type="Pfam" id="PF13359">
    <property type="entry name" value="DDE_Tnp_4"/>
    <property type="match status" value="1"/>
</dbReference>
<evidence type="ECO:0000256" key="1">
    <source>
        <dbReference type="ARBA" id="ARBA00001968"/>
    </source>
</evidence>
<dbReference type="GO" id="GO:0046872">
    <property type="term" value="F:metal ion binding"/>
    <property type="evidence" value="ECO:0007669"/>
    <property type="project" value="UniProtKB-KW"/>
</dbReference>